<dbReference type="GO" id="GO:0008168">
    <property type="term" value="F:methyltransferase activity"/>
    <property type="evidence" value="ECO:0007669"/>
    <property type="project" value="UniProtKB-KW"/>
</dbReference>
<evidence type="ECO:0000256" key="5">
    <source>
        <dbReference type="ARBA" id="ARBA00023098"/>
    </source>
</evidence>
<dbReference type="Proteomes" id="UP000634647">
    <property type="component" value="Unassembled WGS sequence"/>
</dbReference>
<keyword evidence="8" id="KW-0067">ATP-binding</keyword>
<evidence type="ECO:0000256" key="1">
    <source>
        <dbReference type="ARBA" id="ARBA00010815"/>
    </source>
</evidence>
<protein>
    <submittedName>
        <fullName evidence="9">Cyclopropane-fatty-acyl-phospholipid synthase</fullName>
    </submittedName>
    <submittedName>
        <fullName evidence="8">Replicative DNA helicase</fullName>
    </submittedName>
</protein>
<dbReference type="AlphaFoldDB" id="A0AAN4UUU2"/>
<sequence length="444" mass="50498">MRHELNVRATKPGRRAPLALWLLDSALRRLIQTGTLEVCLPDGETRLYGTGTPTIAIAMHDWSTLRRIALNPDLALGEAWMDGGLSVEIGDLYGLIALCLENYQNARVPWLWRLRDRLRMTLRRVTMHNPVSRSRRNVAHHYDLGDDLYDLFLDPERQYSCAYFETPDDSLEDAQVHKMRHIAAKLRVLPGQKVLDIGSGWGGLGTYLAQTSDAQLTGVTLSVDQQKYATEMARRDGLDDRVRFDLRDFRHQAGRFDRIVSVGMFEHVGVGHYGAYFAKLADLLDTDGVALVHTIGSARPPRAPDPWISKYIFPGGYVPSLSEIVPEVERAGLVIADIEVLRLHYAETLKAWRDRFMALREEAAALYDERFCRMWDFYLASCEAGFRYNHLVVFQIQLAHRLDAVPVTRDYIEASKQQLPDFSGDEDADIVEREARRKSKVAAE</sequence>
<keyword evidence="8" id="KW-0547">Nucleotide-binding</keyword>
<dbReference type="PANTHER" id="PTHR43667">
    <property type="entry name" value="CYCLOPROPANE-FATTY-ACYL-PHOSPHOLIPID SYNTHASE"/>
    <property type="match status" value="1"/>
</dbReference>
<dbReference type="PIRSF" id="PIRSF003085">
    <property type="entry name" value="CMAS"/>
    <property type="match status" value="1"/>
</dbReference>
<proteinExistence type="inferred from homology"/>
<dbReference type="EMBL" id="FNOB01000037">
    <property type="protein sequence ID" value="SDX88283.1"/>
    <property type="molecule type" value="Genomic_DNA"/>
</dbReference>
<reference evidence="9 10" key="2">
    <citation type="submission" date="2016-10" db="EMBL/GenBank/DDBJ databases">
        <authorList>
            <person name="Varghese N."/>
            <person name="Submissions S."/>
        </authorList>
    </citation>
    <scope>NUCLEOTIDE SEQUENCE [LARGE SCALE GENOMIC DNA]</scope>
    <source>
        <strain evidence="9 10">DSM 24802</strain>
    </source>
</reference>
<name>A0AAN4UUU2_9RHOB</name>
<evidence type="ECO:0000313" key="9">
    <source>
        <dbReference type="EMBL" id="SDX88283.1"/>
    </source>
</evidence>
<dbReference type="RefSeq" id="WP_081824946.1">
    <property type="nucleotide sequence ID" value="NZ_BNAB01000030.1"/>
</dbReference>
<comment type="similarity">
    <text evidence="1">Belongs to the CFA/CMAS family.</text>
</comment>
<dbReference type="CDD" id="cd02440">
    <property type="entry name" value="AdoMet_MTases"/>
    <property type="match status" value="1"/>
</dbReference>
<keyword evidence="2" id="KW-0489">Methyltransferase</keyword>
<dbReference type="EMBL" id="BNAB01000030">
    <property type="protein sequence ID" value="GHE05981.1"/>
    <property type="molecule type" value="Genomic_DNA"/>
</dbReference>
<dbReference type="InterPro" id="IPR029063">
    <property type="entry name" value="SAM-dependent_MTases_sf"/>
</dbReference>
<evidence type="ECO:0000256" key="6">
    <source>
        <dbReference type="PIRSR" id="PIRSR003085-1"/>
    </source>
</evidence>
<dbReference type="Proteomes" id="UP000199541">
    <property type="component" value="Unassembled WGS sequence"/>
</dbReference>
<keyword evidence="5" id="KW-0443">Lipid metabolism</keyword>
<dbReference type="GO" id="GO:0004386">
    <property type="term" value="F:helicase activity"/>
    <property type="evidence" value="ECO:0007669"/>
    <property type="project" value="UniProtKB-KW"/>
</dbReference>
<organism evidence="8 11">
    <name type="scientific">Allgaiera indica</name>
    <dbReference type="NCBI Taxonomy" id="765699"/>
    <lineage>
        <taxon>Bacteria</taxon>
        <taxon>Pseudomonadati</taxon>
        <taxon>Pseudomonadota</taxon>
        <taxon>Alphaproteobacteria</taxon>
        <taxon>Rhodobacterales</taxon>
        <taxon>Paracoccaceae</taxon>
        <taxon>Allgaiera</taxon>
    </lineage>
</organism>
<keyword evidence="10" id="KW-1185">Reference proteome</keyword>
<reference evidence="8" key="3">
    <citation type="submission" date="2023-06" db="EMBL/GenBank/DDBJ databases">
        <authorList>
            <person name="Sun Q."/>
            <person name="Zhou Y."/>
        </authorList>
    </citation>
    <scope>NUCLEOTIDE SEQUENCE</scope>
    <source>
        <strain evidence="8">CGMCC 1.10859</strain>
    </source>
</reference>
<dbReference type="PANTHER" id="PTHR43667:SF1">
    <property type="entry name" value="CYCLOPROPANE-FATTY-ACYL-PHOSPHOLIPID SYNTHASE"/>
    <property type="match status" value="1"/>
</dbReference>
<dbReference type="GO" id="GO:0008610">
    <property type="term" value="P:lipid biosynthetic process"/>
    <property type="evidence" value="ECO:0007669"/>
    <property type="project" value="InterPro"/>
</dbReference>
<keyword evidence="8" id="KW-0378">Hydrolase</keyword>
<dbReference type="GO" id="GO:0032259">
    <property type="term" value="P:methylation"/>
    <property type="evidence" value="ECO:0007669"/>
    <property type="project" value="UniProtKB-KW"/>
</dbReference>
<evidence type="ECO:0000256" key="2">
    <source>
        <dbReference type="ARBA" id="ARBA00022603"/>
    </source>
</evidence>
<evidence type="ECO:0000313" key="11">
    <source>
        <dbReference type="Proteomes" id="UP000634647"/>
    </source>
</evidence>
<evidence type="ECO:0000313" key="10">
    <source>
        <dbReference type="Proteomes" id="UP000199541"/>
    </source>
</evidence>
<dbReference type="InterPro" id="IPR003333">
    <property type="entry name" value="CMAS"/>
</dbReference>
<evidence type="ECO:0000313" key="8">
    <source>
        <dbReference type="EMBL" id="GHE05981.1"/>
    </source>
</evidence>
<gene>
    <name evidence="8" type="primary">dnaC</name>
    <name evidence="8" type="ORF">GCM10008024_38720</name>
    <name evidence="9" type="ORF">SAMN05444006_13715</name>
</gene>
<feature type="active site" evidence="6">
    <location>
        <position position="382"/>
    </location>
</feature>
<reference evidence="8" key="1">
    <citation type="journal article" date="2014" name="Int. J. Syst. Evol. Microbiol.">
        <title>Complete genome sequence of Corynebacterium casei LMG S-19264T (=DSM 44701T), isolated from a smear-ripened cheese.</title>
        <authorList>
            <consortium name="US DOE Joint Genome Institute (JGI-PGF)"/>
            <person name="Walter F."/>
            <person name="Albersmeier A."/>
            <person name="Kalinowski J."/>
            <person name="Ruckert C."/>
        </authorList>
    </citation>
    <scope>NUCLEOTIDE SEQUENCE</scope>
    <source>
        <strain evidence="8">CGMCC 1.10859</strain>
    </source>
</reference>
<evidence type="ECO:0000259" key="7">
    <source>
        <dbReference type="Pfam" id="PF25371"/>
    </source>
</evidence>
<feature type="domain" description="DUF7884" evidence="7">
    <location>
        <begin position="33"/>
        <end position="103"/>
    </location>
</feature>
<dbReference type="Pfam" id="PF02353">
    <property type="entry name" value="CMAS"/>
    <property type="match status" value="1"/>
</dbReference>
<evidence type="ECO:0000256" key="3">
    <source>
        <dbReference type="ARBA" id="ARBA00022679"/>
    </source>
</evidence>
<dbReference type="Pfam" id="PF25371">
    <property type="entry name" value="DUF7884"/>
    <property type="match status" value="1"/>
</dbReference>
<dbReference type="InterPro" id="IPR057206">
    <property type="entry name" value="DUF7884"/>
</dbReference>
<comment type="caution">
    <text evidence="8">The sequence shown here is derived from an EMBL/GenBank/DDBJ whole genome shotgun (WGS) entry which is preliminary data.</text>
</comment>
<accession>A0AAN4UUU2</accession>
<keyword evidence="4" id="KW-0949">S-adenosyl-L-methionine</keyword>
<evidence type="ECO:0000256" key="4">
    <source>
        <dbReference type="ARBA" id="ARBA00022691"/>
    </source>
</evidence>
<keyword evidence="3" id="KW-0808">Transferase</keyword>
<dbReference type="SUPFAM" id="SSF53335">
    <property type="entry name" value="S-adenosyl-L-methionine-dependent methyltransferases"/>
    <property type="match status" value="1"/>
</dbReference>
<dbReference type="Gene3D" id="3.40.50.150">
    <property type="entry name" value="Vaccinia Virus protein VP39"/>
    <property type="match status" value="1"/>
</dbReference>
<dbReference type="InterPro" id="IPR050723">
    <property type="entry name" value="CFA/CMAS"/>
</dbReference>
<keyword evidence="8" id="KW-0347">Helicase</keyword>